<evidence type="ECO:0000256" key="1">
    <source>
        <dbReference type="SAM" id="MobiDB-lite"/>
    </source>
</evidence>
<name>A0A9N8H6P4_9STRA</name>
<accession>A0A9N8H6P4</accession>
<dbReference type="EMBL" id="CAICTM010000105">
    <property type="protein sequence ID" value="CAB9501340.1"/>
    <property type="molecule type" value="Genomic_DNA"/>
</dbReference>
<dbReference type="CDD" id="cd18186">
    <property type="entry name" value="BTB_POZ_ZBTB_KLHL-like"/>
    <property type="match status" value="1"/>
</dbReference>
<dbReference type="InterPro" id="IPR011333">
    <property type="entry name" value="SKP1/BTB/POZ_sf"/>
</dbReference>
<comment type="caution">
    <text evidence="2">The sequence shown here is derived from an EMBL/GenBank/DDBJ whole genome shotgun (WGS) entry which is preliminary data.</text>
</comment>
<evidence type="ECO:0008006" key="4">
    <source>
        <dbReference type="Google" id="ProtNLM"/>
    </source>
</evidence>
<feature type="compositionally biased region" description="Basic and acidic residues" evidence="1">
    <location>
        <begin position="1"/>
        <end position="14"/>
    </location>
</feature>
<gene>
    <name evidence="2" type="ORF">SEMRO_106_G053410.1</name>
</gene>
<dbReference type="Gene3D" id="3.30.710.10">
    <property type="entry name" value="Potassium Channel Kv1.1, Chain A"/>
    <property type="match status" value="1"/>
</dbReference>
<protein>
    <recommendedName>
        <fullName evidence="4">BTB domain-containing protein</fullName>
    </recommendedName>
</protein>
<dbReference type="OrthoDB" id="9620072at2759"/>
<dbReference type="SUPFAM" id="SSF54695">
    <property type="entry name" value="POZ domain"/>
    <property type="match status" value="1"/>
</dbReference>
<evidence type="ECO:0000313" key="2">
    <source>
        <dbReference type="EMBL" id="CAB9501340.1"/>
    </source>
</evidence>
<keyword evidence="3" id="KW-1185">Reference proteome</keyword>
<dbReference type="AlphaFoldDB" id="A0A9N8H6P4"/>
<organism evidence="2 3">
    <name type="scientific">Seminavis robusta</name>
    <dbReference type="NCBI Taxonomy" id="568900"/>
    <lineage>
        <taxon>Eukaryota</taxon>
        <taxon>Sar</taxon>
        <taxon>Stramenopiles</taxon>
        <taxon>Ochrophyta</taxon>
        <taxon>Bacillariophyta</taxon>
        <taxon>Bacillariophyceae</taxon>
        <taxon>Bacillariophycidae</taxon>
        <taxon>Naviculales</taxon>
        <taxon>Naviculaceae</taxon>
        <taxon>Seminavis</taxon>
    </lineage>
</organism>
<feature type="region of interest" description="Disordered" evidence="1">
    <location>
        <begin position="1"/>
        <end position="33"/>
    </location>
</feature>
<reference evidence="2" key="1">
    <citation type="submission" date="2020-06" db="EMBL/GenBank/DDBJ databases">
        <authorList>
            <consortium name="Plant Systems Biology data submission"/>
        </authorList>
    </citation>
    <scope>NUCLEOTIDE SEQUENCE</scope>
    <source>
        <strain evidence="2">D6</strain>
    </source>
</reference>
<sequence>MSNNQPKEEGKEVVPRTSSAEMQPPPPKKTCIRSREEPDVTIVVGGVEFKEYGQTLRCWSDFFDTALSSGMKEAVTKRFEFPDRDPKEWEWIVSLMSPIAPVTVDKENLPIALSWFDQLSSPIGMKECGGVLN</sequence>
<evidence type="ECO:0000313" key="3">
    <source>
        <dbReference type="Proteomes" id="UP001153069"/>
    </source>
</evidence>
<dbReference type="Proteomes" id="UP001153069">
    <property type="component" value="Unassembled WGS sequence"/>
</dbReference>
<proteinExistence type="predicted"/>